<organism evidence="1 2">
    <name type="scientific">Amorphotheca resinae ATCC 22711</name>
    <dbReference type="NCBI Taxonomy" id="857342"/>
    <lineage>
        <taxon>Eukaryota</taxon>
        <taxon>Fungi</taxon>
        <taxon>Dikarya</taxon>
        <taxon>Ascomycota</taxon>
        <taxon>Pezizomycotina</taxon>
        <taxon>Leotiomycetes</taxon>
        <taxon>Helotiales</taxon>
        <taxon>Amorphothecaceae</taxon>
        <taxon>Amorphotheca</taxon>
    </lineage>
</organism>
<dbReference type="AlphaFoldDB" id="A0A2T3AW10"/>
<evidence type="ECO:0000313" key="1">
    <source>
        <dbReference type="EMBL" id="PSS12820.1"/>
    </source>
</evidence>
<reference evidence="1 2" key="1">
    <citation type="journal article" date="2018" name="New Phytol.">
        <title>Comparative genomics and transcriptomics depict ericoid mycorrhizal fungi as versatile saprotrophs and plant mutualists.</title>
        <authorList>
            <person name="Martino E."/>
            <person name="Morin E."/>
            <person name="Grelet G.A."/>
            <person name="Kuo A."/>
            <person name="Kohler A."/>
            <person name="Daghino S."/>
            <person name="Barry K.W."/>
            <person name="Cichocki N."/>
            <person name="Clum A."/>
            <person name="Dockter R.B."/>
            <person name="Hainaut M."/>
            <person name="Kuo R.C."/>
            <person name="LaButti K."/>
            <person name="Lindahl B.D."/>
            <person name="Lindquist E.A."/>
            <person name="Lipzen A."/>
            <person name="Khouja H.R."/>
            <person name="Magnuson J."/>
            <person name="Murat C."/>
            <person name="Ohm R.A."/>
            <person name="Singer S.W."/>
            <person name="Spatafora J.W."/>
            <person name="Wang M."/>
            <person name="Veneault-Fourrey C."/>
            <person name="Henrissat B."/>
            <person name="Grigoriev I.V."/>
            <person name="Martin F.M."/>
            <person name="Perotto S."/>
        </authorList>
    </citation>
    <scope>NUCLEOTIDE SEQUENCE [LARGE SCALE GENOMIC DNA]</scope>
    <source>
        <strain evidence="1 2">ATCC 22711</strain>
    </source>
</reference>
<evidence type="ECO:0000313" key="2">
    <source>
        <dbReference type="Proteomes" id="UP000241818"/>
    </source>
</evidence>
<proteinExistence type="predicted"/>
<gene>
    <name evidence="1" type="ORF">M430DRAFT_20735</name>
</gene>
<name>A0A2T3AW10_AMORE</name>
<protein>
    <submittedName>
        <fullName evidence="1">Uncharacterized protein</fullName>
    </submittedName>
</protein>
<accession>A0A2T3AW10</accession>
<dbReference type="EMBL" id="KZ679014">
    <property type="protein sequence ID" value="PSS12820.1"/>
    <property type="molecule type" value="Genomic_DNA"/>
</dbReference>
<dbReference type="InParanoid" id="A0A2T3AW10"/>
<sequence>MPTSILNRLPNEIQDMFFGLLDLSFRGQYKYRMPPIIVALRSEKGAAYYRALAMFLSLRQTFVLHSDNDYCFGDMKKNAILGITKLELLVSIDSPPAYVFWPRNPSAASVVNVREVTIKCVETYWSPPPSRCFFRIFTQYLLLFKSLEKVTVMFPATMYRDTYNELLPMAIRTGNRDLGTKAKLLEVPVIEELKERWRTSQPRERTWIWMAKEGKFLKKVRRVWFVDP</sequence>
<dbReference type="GeneID" id="36572438"/>
<dbReference type="RefSeq" id="XP_024718811.1">
    <property type="nucleotide sequence ID" value="XM_024864357.1"/>
</dbReference>
<dbReference type="Proteomes" id="UP000241818">
    <property type="component" value="Unassembled WGS sequence"/>
</dbReference>
<keyword evidence="2" id="KW-1185">Reference proteome</keyword>